<proteinExistence type="predicted"/>
<dbReference type="InterPro" id="IPR040521">
    <property type="entry name" value="KDZ"/>
</dbReference>
<reference evidence="1" key="1">
    <citation type="submission" date="2023-03" db="EMBL/GenBank/DDBJ databases">
        <title>Massive genome expansion in bonnet fungi (Mycena s.s.) driven by repeated elements and novel gene families across ecological guilds.</title>
        <authorList>
            <consortium name="Lawrence Berkeley National Laboratory"/>
            <person name="Harder C.B."/>
            <person name="Miyauchi S."/>
            <person name="Viragh M."/>
            <person name="Kuo A."/>
            <person name="Thoen E."/>
            <person name="Andreopoulos B."/>
            <person name="Lu D."/>
            <person name="Skrede I."/>
            <person name="Drula E."/>
            <person name="Henrissat B."/>
            <person name="Morin E."/>
            <person name="Kohler A."/>
            <person name="Barry K."/>
            <person name="LaButti K."/>
            <person name="Morin E."/>
            <person name="Salamov A."/>
            <person name="Lipzen A."/>
            <person name="Mereny Z."/>
            <person name="Hegedus B."/>
            <person name="Baldrian P."/>
            <person name="Stursova M."/>
            <person name="Weitz H."/>
            <person name="Taylor A."/>
            <person name="Grigoriev I.V."/>
            <person name="Nagy L.G."/>
            <person name="Martin F."/>
            <person name="Kauserud H."/>
        </authorList>
    </citation>
    <scope>NUCLEOTIDE SEQUENCE</scope>
    <source>
        <strain evidence="1">CBHHK067</strain>
    </source>
</reference>
<protein>
    <submittedName>
        <fullName evidence="1">Uncharacterized protein</fullName>
    </submittedName>
</protein>
<keyword evidence="2" id="KW-1185">Reference proteome</keyword>
<evidence type="ECO:0000313" key="1">
    <source>
        <dbReference type="EMBL" id="KAJ7607986.1"/>
    </source>
</evidence>
<dbReference type="Proteomes" id="UP001221757">
    <property type="component" value="Unassembled WGS sequence"/>
</dbReference>
<dbReference type="Pfam" id="PF18758">
    <property type="entry name" value="KDZ"/>
    <property type="match status" value="1"/>
</dbReference>
<dbReference type="AlphaFoldDB" id="A0AAD7F842"/>
<gene>
    <name evidence="1" type="ORF">B0H17DRAFT_967487</name>
</gene>
<organism evidence="1 2">
    <name type="scientific">Mycena rosella</name>
    <name type="common">Pink bonnet</name>
    <name type="synonym">Agaricus rosellus</name>
    <dbReference type="NCBI Taxonomy" id="1033263"/>
    <lineage>
        <taxon>Eukaryota</taxon>
        <taxon>Fungi</taxon>
        <taxon>Dikarya</taxon>
        <taxon>Basidiomycota</taxon>
        <taxon>Agaricomycotina</taxon>
        <taxon>Agaricomycetes</taxon>
        <taxon>Agaricomycetidae</taxon>
        <taxon>Agaricales</taxon>
        <taxon>Marasmiineae</taxon>
        <taxon>Mycenaceae</taxon>
        <taxon>Mycena</taxon>
    </lineage>
</organism>
<sequence>MLIRAHLSEVGFLGRFMDRLAFAVSVFHAFVHEWACQLLYHPRKCKGFGFTNGEGCKRFWHSISHLIANLQICGVSCKLILQIHYLTMVS</sequence>
<comment type="caution">
    <text evidence="1">The sequence shown here is derived from an EMBL/GenBank/DDBJ whole genome shotgun (WGS) entry which is preliminary data.</text>
</comment>
<accession>A0AAD7F842</accession>
<name>A0AAD7F842_MYCRO</name>
<dbReference type="PANTHER" id="PTHR33096">
    <property type="entry name" value="CXC2 DOMAIN-CONTAINING PROTEIN"/>
    <property type="match status" value="1"/>
</dbReference>
<dbReference type="EMBL" id="JARKIE010001054">
    <property type="protein sequence ID" value="KAJ7607986.1"/>
    <property type="molecule type" value="Genomic_DNA"/>
</dbReference>
<dbReference type="PANTHER" id="PTHR33096:SF1">
    <property type="entry name" value="CXC1-LIKE CYSTEINE CLUSTER ASSOCIATED WITH KDZ TRANSPOSASES DOMAIN-CONTAINING PROTEIN"/>
    <property type="match status" value="1"/>
</dbReference>
<evidence type="ECO:0000313" key="2">
    <source>
        <dbReference type="Proteomes" id="UP001221757"/>
    </source>
</evidence>